<dbReference type="Gene3D" id="3.10.20.90">
    <property type="entry name" value="Phosphatidylinositol 3-kinase Catalytic Subunit, Chain A, domain 1"/>
    <property type="match status" value="1"/>
</dbReference>
<dbReference type="EMBL" id="NAJP01000041">
    <property type="protein sequence ID" value="TKA39126.1"/>
    <property type="molecule type" value="Genomic_DNA"/>
</dbReference>
<dbReference type="SMART" id="SM00213">
    <property type="entry name" value="UBQ"/>
    <property type="match status" value="1"/>
</dbReference>
<feature type="compositionally biased region" description="Acidic residues" evidence="10">
    <location>
        <begin position="483"/>
        <end position="501"/>
    </location>
</feature>
<evidence type="ECO:0000259" key="12">
    <source>
        <dbReference type="PROSITE" id="PS50053"/>
    </source>
</evidence>
<name>A0A4U0UVH0_9PEZI</name>
<sequence length="1408" mass="151224">MADAESEQQVTFNVKSSSEAKYVLTVSTAITVADLKEKLATPEYAALPPERQRLIYSGRVLKDHDTIASCKIKDGNTVHLVRGAESNQRQNPANQPGSTAAGPGAGGQPASNVPSNIAAGPGAANPLSQLTGARYAGFHGLPGADMFGADGGMGAPPNPDQMLRMLDDPNFAQQMNEAMNNPAVVDMLRNNPMIRDNPMARQALENPEFRRMMLNPDMIRMQMNMQRAMGGPQGGQGAFPMPGQMDTMQGEGAATGGGTSATPGQTNTTGAATAPANPFAALFPGAAGTAPNAQAATAANPFGNMFGGQQGGGDQQGNNPLAAMTQQLMQNPQMMQQMMGMMGGAGGAGALGGMGGGEAGAGGFNPFAGGMGGMGGMGGAQEPAQPADTRPPEERYESQLRQLNDMGFYEFERNVQALRRSGGSVQGAVEHLLIPLLQSLHHPRRSPALTPNPALHHPSRTTPERGATPGRRGFVVPSSSPPLEEEEDDEEDVDVEEDDAMGDVQGYARDQAPSPEKSAFMSSIMSAPRGLKRSRNGQVREQVGSDFANIARGLTGHTPSAAFTEPDDMLLQQEVILSRMENGRNMGAAQEAATQLTRLWAQHADSATKEGKLGPESDDAFTRANYLTTLLLQIHHPHRLNAQQAPRTQNSSAVTKHGSDNTCTIPRALLDWLDIYHNPFPDEFHAISQNSPSPSDHDRFWDAIYASLVRGRFQQAIALFRNAGWEHAYTAEEDSQPDGYSQRQLENIEEVAEHAARLIESCPAVRYDEWDVKGSDWKIFRQRVRQALKDLERFAGEEEDEDAGLSKQGENVFSMSAATKRAESKVPWSIFTNLKLSYDILLGSADEITDASQDWLEACIYATAWWDGEEDGTGLVVLNKGSLRKSITAGQRPREVDLSPIAAYRNRLADAFAYVTDTDEPLFVPETMDPIHVGLGCVLSDRIESVVRLLRTWSLPITAGLVEVAALAGWLPQARPRSRELLEQGFSSEDLMVLSHGPGGGQREQLGELVRDDVLSEYAGALAGKDVLHSSDGKSEREGWEMAVAVLGRLDDELEGERKIGEILDQIELSDAARVDKILMACQELELVEQARGIAKRYADTLASTTRSYGPALLYLARARSPAKLKSTLGLLASLCLIHSSAYPAPADLDPQLASLLSGPRTALVALARIDSDAANLLASHLSGYATLRRFYQLRDQSQESVEVQGTLRPLARAREAAKALLAVLASASDCIRGGLFDPDTESVLPVDGVLALLGELLPLLGRRKRVFSQEQVFFLLRVVEDFASAPSRVREDAEEMLGACLGAYREEGGSASRTLRKSRSDLARSSASAGLEGSSWDMLASCTMATSRSGEKAAAVEVARGWDWRKGLESIGTSVGEEGAAGRDVIMMVRTALAQEAAEGWTGGMGW</sequence>
<dbReference type="Pfam" id="PF00240">
    <property type="entry name" value="ubiquitin"/>
    <property type="match status" value="1"/>
</dbReference>
<comment type="similarity">
    <text evidence="2 9">Belongs to the nucleoporin Nup85 family.</text>
</comment>
<evidence type="ECO:0000256" key="4">
    <source>
        <dbReference type="ARBA" id="ARBA00022816"/>
    </source>
</evidence>
<dbReference type="SMART" id="SM00165">
    <property type="entry name" value="UBA"/>
    <property type="match status" value="1"/>
</dbReference>
<comment type="caution">
    <text evidence="13">The sequence shown here is derived from an EMBL/GenBank/DDBJ whole genome shotgun (WGS) entry which is preliminary data.</text>
</comment>
<dbReference type="GO" id="GO:0031965">
    <property type="term" value="C:nuclear membrane"/>
    <property type="evidence" value="ECO:0007669"/>
    <property type="project" value="UniProtKB-UniRule"/>
</dbReference>
<dbReference type="Proteomes" id="UP000310066">
    <property type="component" value="Unassembled WGS sequence"/>
</dbReference>
<feature type="compositionally biased region" description="Polar residues" evidence="10">
    <location>
        <begin position="85"/>
        <end position="94"/>
    </location>
</feature>
<protein>
    <recommendedName>
        <fullName evidence="9">Nuclear pore complex protein Nup85</fullName>
    </recommendedName>
</protein>
<dbReference type="FunFam" id="1.10.8.10:FF:000024">
    <property type="entry name" value="Ubiquitin domain-containing protein DSK2"/>
    <property type="match status" value="1"/>
</dbReference>
<feature type="domain" description="UBA" evidence="11">
    <location>
        <begin position="391"/>
        <end position="435"/>
    </location>
</feature>
<keyword evidence="3 9" id="KW-0813">Transport</keyword>
<evidence type="ECO:0000256" key="7">
    <source>
        <dbReference type="ARBA" id="ARBA00023132"/>
    </source>
</evidence>
<evidence type="ECO:0000256" key="10">
    <source>
        <dbReference type="SAM" id="MobiDB-lite"/>
    </source>
</evidence>
<evidence type="ECO:0000256" key="5">
    <source>
        <dbReference type="ARBA" id="ARBA00022927"/>
    </source>
</evidence>
<dbReference type="GO" id="GO:0031080">
    <property type="term" value="C:nuclear pore outer ring"/>
    <property type="evidence" value="ECO:0007669"/>
    <property type="project" value="TreeGrafter"/>
</dbReference>
<dbReference type="CDD" id="cd14324">
    <property type="entry name" value="UBA_Dsk2p_like"/>
    <property type="match status" value="1"/>
</dbReference>
<dbReference type="InterPro" id="IPR009060">
    <property type="entry name" value="UBA-like_sf"/>
</dbReference>
<organism evidence="13 14">
    <name type="scientific">Friedmanniomyces endolithicus</name>
    <dbReference type="NCBI Taxonomy" id="329885"/>
    <lineage>
        <taxon>Eukaryota</taxon>
        <taxon>Fungi</taxon>
        <taxon>Dikarya</taxon>
        <taxon>Ascomycota</taxon>
        <taxon>Pezizomycotina</taxon>
        <taxon>Dothideomycetes</taxon>
        <taxon>Dothideomycetidae</taxon>
        <taxon>Mycosphaerellales</taxon>
        <taxon>Teratosphaeriaceae</taxon>
        <taxon>Friedmanniomyces</taxon>
    </lineage>
</organism>
<keyword evidence="8 9" id="KW-0539">Nucleus</keyword>
<reference evidence="13 14" key="1">
    <citation type="submission" date="2017-03" db="EMBL/GenBank/DDBJ databases">
        <title>Genomes of endolithic fungi from Antarctica.</title>
        <authorList>
            <person name="Coleine C."/>
            <person name="Masonjones S."/>
            <person name="Stajich J.E."/>
        </authorList>
    </citation>
    <scope>NUCLEOTIDE SEQUENCE [LARGE SCALE GENOMIC DNA]</scope>
    <source>
        <strain evidence="13 14">CCFEE 5311</strain>
    </source>
</reference>
<evidence type="ECO:0000256" key="3">
    <source>
        <dbReference type="ARBA" id="ARBA00022448"/>
    </source>
</evidence>
<feature type="region of interest" description="Disordered" evidence="10">
    <location>
        <begin position="443"/>
        <end position="538"/>
    </location>
</feature>
<dbReference type="PANTHER" id="PTHR13373:SF21">
    <property type="entry name" value="NUCLEAR PORE COMPLEX PROTEIN NUP85"/>
    <property type="match status" value="1"/>
</dbReference>
<dbReference type="Gene3D" id="1.10.8.10">
    <property type="entry name" value="DNA helicase RuvA subunit, C-terminal domain"/>
    <property type="match status" value="1"/>
</dbReference>
<dbReference type="GO" id="GO:0006606">
    <property type="term" value="P:protein import into nucleus"/>
    <property type="evidence" value="ECO:0007669"/>
    <property type="project" value="TreeGrafter"/>
</dbReference>
<evidence type="ECO:0000256" key="2">
    <source>
        <dbReference type="ARBA" id="ARBA00005573"/>
    </source>
</evidence>
<dbReference type="Pfam" id="PF00627">
    <property type="entry name" value="UBA"/>
    <property type="match status" value="1"/>
</dbReference>
<comment type="subcellular location">
    <subcellularLocation>
        <location evidence="1 9">Nucleus</location>
        <location evidence="1 9">Nuclear pore complex</location>
    </subcellularLocation>
</comment>
<dbReference type="OrthoDB" id="5422384at2759"/>
<feature type="region of interest" description="Disordered" evidence="10">
    <location>
        <begin position="85"/>
        <end position="120"/>
    </location>
</feature>
<evidence type="ECO:0000259" key="11">
    <source>
        <dbReference type="PROSITE" id="PS50030"/>
    </source>
</evidence>
<comment type="function">
    <text evidence="9">Functions as a component of the nuclear pore complex (NPC).</text>
</comment>
<feature type="domain" description="Ubiquitin-like" evidence="12">
    <location>
        <begin position="10"/>
        <end position="81"/>
    </location>
</feature>
<dbReference type="GO" id="GO:0017056">
    <property type="term" value="F:structural constituent of nuclear pore"/>
    <property type="evidence" value="ECO:0007669"/>
    <property type="project" value="TreeGrafter"/>
</dbReference>
<dbReference type="InterPro" id="IPR006636">
    <property type="entry name" value="STI1_HS-bd"/>
</dbReference>
<dbReference type="InterPro" id="IPR011502">
    <property type="entry name" value="Nucleoporin_Nup85"/>
</dbReference>
<proteinExistence type="inferred from homology"/>
<keyword evidence="6 9" id="KW-0811">Translocation</keyword>
<accession>A0A4U0UVH0</accession>
<keyword evidence="9" id="KW-0472">Membrane</keyword>
<evidence type="ECO:0000256" key="6">
    <source>
        <dbReference type="ARBA" id="ARBA00023010"/>
    </source>
</evidence>
<feature type="region of interest" description="Disordered" evidence="10">
    <location>
        <begin position="246"/>
        <end position="275"/>
    </location>
</feature>
<evidence type="ECO:0000256" key="9">
    <source>
        <dbReference type="RuleBase" id="RU365073"/>
    </source>
</evidence>
<evidence type="ECO:0000256" key="8">
    <source>
        <dbReference type="ARBA" id="ARBA00023242"/>
    </source>
</evidence>
<dbReference type="SMR" id="A0A4U0UVH0"/>
<dbReference type="SMART" id="SM00727">
    <property type="entry name" value="STI1"/>
    <property type="match status" value="3"/>
</dbReference>
<dbReference type="SUPFAM" id="SSF46934">
    <property type="entry name" value="UBA-like"/>
    <property type="match status" value="1"/>
</dbReference>
<dbReference type="InterPro" id="IPR015940">
    <property type="entry name" value="UBA"/>
</dbReference>
<dbReference type="InterPro" id="IPR000626">
    <property type="entry name" value="Ubiquitin-like_dom"/>
</dbReference>
<keyword evidence="5 9" id="KW-0653">Protein transport</keyword>
<keyword evidence="4 9" id="KW-0509">mRNA transport</keyword>
<evidence type="ECO:0000313" key="14">
    <source>
        <dbReference type="Proteomes" id="UP000310066"/>
    </source>
</evidence>
<dbReference type="PROSITE" id="PS50030">
    <property type="entry name" value="UBA"/>
    <property type="match status" value="1"/>
</dbReference>
<dbReference type="GO" id="GO:0045893">
    <property type="term" value="P:positive regulation of DNA-templated transcription"/>
    <property type="evidence" value="ECO:0007669"/>
    <property type="project" value="TreeGrafter"/>
</dbReference>
<dbReference type="PROSITE" id="PS50053">
    <property type="entry name" value="UBIQUITIN_2"/>
    <property type="match status" value="1"/>
</dbReference>
<dbReference type="InterPro" id="IPR029071">
    <property type="entry name" value="Ubiquitin-like_domsf"/>
</dbReference>
<feature type="compositionally biased region" description="Low complexity" evidence="10">
    <location>
        <begin position="260"/>
        <end position="275"/>
    </location>
</feature>
<comment type="subunit">
    <text evidence="9">Component of the nuclear pore complex (NPC).</text>
</comment>
<evidence type="ECO:0000256" key="1">
    <source>
        <dbReference type="ARBA" id="ARBA00004567"/>
    </source>
</evidence>
<keyword evidence="7 9" id="KW-0906">Nuclear pore complex</keyword>
<dbReference type="PANTHER" id="PTHR13373">
    <property type="entry name" value="FROUNT PROTEIN-RELATED"/>
    <property type="match status" value="1"/>
</dbReference>
<dbReference type="CDD" id="cd16106">
    <property type="entry name" value="Ubl_Dsk2p_like"/>
    <property type="match status" value="1"/>
</dbReference>
<dbReference type="GO" id="GO:0006406">
    <property type="term" value="P:mRNA export from nucleus"/>
    <property type="evidence" value="ECO:0007669"/>
    <property type="project" value="TreeGrafter"/>
</dbReference>
<dbReference type="STRING" id="329885.A0A4U0UVH0"/>
<dbReference type="SUPFAM" id="SSF54236">
    <property type="entry name" value="Ubiquitin-like"/>
    <property type="match status" value="1"/>
</dbReference>
<gene>
    <name evidence="13" type="ORF">B0A54_09723</name>
</gene>
<evidence type="ECO:0000313" key="13">
    <source>
        <dbReference type="EMBL" id="TKA39126.1"/>
    </source>
</evidence>
<dbReference type="Pfam" id="PF07575">
    <property type="entry name" value="Nucleopor_Nup85"/>
    <property type="match status" value="2"/>
</dbReference>